<sequence length="185" mass="20375">MDFGTLGRSISRSGNGSNISSDVLDKLSVVDPEKANDYQAWKAHLSGASFPEPGNKYFWKSDIMTHRGENYYLSAKIISKRTYGTECLNTENLLGYNLPLGATNILTHGMEYKGIYPTWDWIKVPGVTSAQDTDAAKMPDKYLIGSNDFGGGVSNGLIGVVAYEHNYKNVQAYKAYFMIGDAMVC</sequence>
<feature type="non-terminal residue" evidence="2">
    <location>
        <position position="185"/>
    </location>
</feature>
<dbReference type="GO" id="GO:0005576">
    <property type="term" value="C:extracellular region"/>
    <property type="evidence" value="ECO:0007669"/>
    <property type="project" value="InterPro"/>
</dbReference>
<accession>A0A5J4PN04</accession>
<proteinExistence type="predicted"/>
<dbReference type="Pfam" id="PF02278">
    <property type="entry name" value="Lyase_8"/>
    <property type="match status" value="1"/>
</dbReference>
<dbReference type="SUPFAM" id="SSF74650">
    <property type="entry name" value="Galactose mutarotase-like"/>
    <property type="match status" value="1"/>
</dbReference>
<comment type="caution">
    <text evidence="2">The sequence shown here is derived from an EMBL/GenBank/DDBJ whole genome shotgun (WGS) entry which is preliminary data.</text>
</comment>
<dbReference type="EC" id="4.2.2.5" evidence="2"/>
<dbReference type="PANTHER" id="PTHR38481:SF1">
    <property type="entry name" value="HYALURONATE LYASE"/>
    <property type="match status" value="1"/>
</dbReference>
<dbReference type="InterPro" id="IPR011013">
    <property type="entry name" value="Gal_mutarotase_sf_dom"/>
</dbReference>
<evidence type="ECO:0000259" key="1">
    <source>
        <dbReference type="Pfam" id="PF02278"/>
    </source>
</evidence>
<dbReference type="InterPro" id="IPR038970">
    <property type="entry name" value="Lyase_8"/>
</dbReference>
<feature type="domain" description="Polysaccharide lyase family 8 central" evidence="1">
    <location>
        <begin position="55"/>
        <end position="185"/>
    </location>
</feature>
<reference evidence="2" key="1">
    <citation type="submission" date="2019-03" db="EMBL/GenBank/DDBJ databases">
        <title>Single cell metagenomics reveals metabolic interactions within the superorganism composed of flagellate Streblomastix strix and complex community of Bacteroidetes bacteria on its surface.</title>
        <authorList>
            <person name="Treitli S.C."/>
            <person name="Kolisko M."/>
            <person name="Husnik F."/>
            <person name="Keeling P."/>
            <person name="Hampl V."/>
        </authorList>
    </citation>
    <scope>NUCLEOTIDE SEQUENCE</scope>
    <source>
        <strain evidence="2">STM</strain>
    </source>
</reference>
<organism evidence="2">
    <name type="scientific">termite gut metagenome</name>
    <dbReference type="NCBI Taxonomy" id="433724"/>
    <lineage>
        <taxon>unclassified sequences</taxon>
        <taxon>metagenomes</taxon>
        <taxon>organismal metagenomes</taxon>
    </lineage>
</organism>
<gene>
    <name evidence="2" type="ORF">EZS27_038699</name>
</gene>
<dbReference type="GO" id="GO:0030246">
    <property type="term" value="F:carbohydrate binding"/>
    <property type="evidence" value="ECO:0007669"/>
    <property type="project" value="InterPro"/>
</dbReference>
<dbReference type="InterPro" id="IPR003159">
    <property type="entry name" value="Lyase_8_central_dom"/>
</dbReference>
<dbReference type="EMBL" id="SNRY01007714">
    <property type="protein sequence ID" value="KAA6309899.1"/>
    <property type="molecule type" value="Genomic_DNA"/>
</dbReference>
<name>A0A5J4PN04_9ZZZZ</name>
<dbReference type="Gene3D" id="2.70.98.10">
    <property type="match status" value="1"/>
</dbReference>
<protein>
    <submittedName>
        <fullName evidence="2">Chondroitinase-AC</fullName>
        <ecNumber evidence="2">4.2.2.5</ecNumber>
    </submittedName>
</protein>
<dbReference type="PANTHER" id="PTHR38481">
    <property type="entry name" value="HYALURONATE LYASE"/>
    <property type="match status" value="1"/>
</dbReference>
<dbReference type="GO" id="GO:0005975">
    <property type="term" value="P:carbohydrate metabolic process"/>
    <property type="evidence" value="ECO:0007669"/>
    <property type="project" value="InterPro"/>
</dbReference>
<dbReference type="AlphaFoldDB" id="A0A5J4PN04"/>
<keyword evidence="2" id="KW-0456">Lyase</keyword>
<evidence type="ECO:0000313" key="2">
    <source>
        <dbReference type="EMBL" id="KAA6309899.1"/>
    </source>
</evidence>
<dbReference type="InterPro" id="IPR014718">
    <property type="entry name" value="GH-type_carb-bd"/>
</dbReference>
<dbReference type="GO" id="GO:0030341">
    <property type="term" value="F:chondroitin AC lyase activity"/>
    <property type="evidence" value="ECO:0007669"/>
    <property type="project" value="UniProtKB-EC"/>
</dbReference>